<organism evidence="1">
    <name type="scientific">Sulfolobus islandicus filamentous virus 2</name>
    <dbReference type="NCBI Taxonomy" id="1902331"/>
    <lineage>
        <taxon>Viruses</taxon>
        <taxon>Adnaviria</taxon>
        <taxon>Zilligvirae</taxon>
        <taxon>Taleaviricota</taxon>
        <taxon>Tokiviricetes</taxon>
        <taxon>Ligamenvirales</taxon>
        <taxon>Lipothrixviridae</taxon>
        <taxon>Betalipothrixvirus</taxon>
        <taxon>Betalipothrixvirus hveragerdiense</taxon>
        <taxon>Sulfolobus islandicus filamentous virus</taxon>
    </lineage>
</organism>
<sequence length="332" mass="36254">MNLKLVEVSSIINGGANIYINNKLVARTHNNVTPSFILSLIKSIIGVSAIYGGYFEMPSTATAKLFYKNTPVTSAVLSHTSFTEETISGYEHTRIIFTFSDASRTKYSFDSLQLWTASTNALLSHVSDIALTSPLNKNPQDVVQIDWWIEMESGQPFSNILSYLQQQQATYCSSSCTIPSVVPNMVYGYSVFNAFFILLALPNVIQVAKDIKTPLTNYLVEGLTLASQVKPQGITSVICYDVCNCQTTTNPQQGTVSEFIGDSYVYVAFNFNNPCPSSEYVVPISTLDLGNGYELQFAVAGIPSDGTGASALLIKIPYGKATLENLFTHQGE</sequence>
<reference evidence="1" key="2">
    <citation type="submission" date="2016-06" db="EMBL/GenBank/DDBJ databases">
        <authorList>
            <person name="Kjaerup R.B."/>
            <person name="Dalgaard T.S."/>
            <person name="Juul-Madsen H.R."/>
        </authorList>
    </citation>
    <scope>NUCLEOTIDE SEQUENCE</scope>
</reference>
<protein>
    <submittedName>
        <fullName evidence="1">SIFV.gp53-like protein</fullName>
    </submittedName>
</protein>
<reference evidence="1" key="1">
    <citation type="journal article" date="2014" name="Mol. Microbiol.">
        <title>Inter-viral conflicts that exploit host CRISPR immune systems of Sulfolobus.</title>
        <authorList>
            <person name="Erdmann S."/>
            <person name="Le Moine Bauer S."/>
            <person name="Garrett R.A."/>
        </authorList>
    </citation>
    <scope>NUCLEOTIDE SEQUENCE [LARGE SCALE GENOMIC DNA]</scope>
</reference>
<gene>
    <name evidence="1" type="primary">SIFV2_gp48</name>
</gene>
<name>A0A1D8BJA5_SIFV</name>
<accession>A0A1D8BJA5</accession>
<evidence type="ECO:0000313" key="1">
    <source>
        <dbReference type="EMBL" id="AOS58403.1"/>
    </source>
</evidence>
<proteinExistence type="predicted"/>
<dbReference type="EMBL" id="KX467643">
    <property type="protein sequence ID" value="AOS58403.1"/>
    <property type="molecule type" value="Genomic_DNA"/>
</dbReference>
<dbReference type="Proteomes" id="UP000223173">
    <property type="component" value="Segment"/>
</dbReference>